<name>A0A814T4V0_9BILA</name>
<dbReference type="Proteomes" id="UP000681722">
    <property type="component" value="Unassembled WGS sequence"/>
</dbReference>
<evidence type="ECO:0000313" key="3">
    <source>
        <dbReference type="EMBL" id="CAF3919976.1"/>
    </source>
</evidence>
<dbReference type="AlphaFoldDB" id="A0A814T4V0"/>
<proteinExistence type="predicted"/>
<organism evidence="2 4">
    <name type="scientific">Didymodactylos carnosus</name>
    <dbReference type="NCBI Taxonomy" id="1234261"/>
    <lineage>
        <taxon>Eukaryota</taxon>
        <taxon>Metazoa</taxon>
        <taxon>Spiralia</taxon>
        <taxon>Gnathifera</taxon>
        <taxon>Rotifera</taxon>
        <taxon>Eurotatoria</taxon>
        <taxon>Bdelloidea</taxon>
        <taxon>Philodinida</taxon>
        <taxon>Philodinidae</taxon>
        <taxon>Didymodactylos</taxon>
    </lineage>
</organism>
<accession>A0A814T4V0</accession>
<dbReference type="EMBL" id="CAJOBC010007061">
    <property type="protein sequence ID" value="CAF3919976.1"/>
    <property type="molecule type" value="Genomic_DNA"/>
</dbReference>
<dbReference type="EMBL" id="CAJNOQ010007061">
    <property type="protein sequence ID" value="CAF1156533.1"/>
    <property type="molecule type" value="Genomic_DNA"/>
</dbReference>
<keyword evidence="1" id="KW-0472">Membrane</keyword>
<evidence type="ECO:0000313" key="2">
    <source>
        <dbReference type="EMBL" id="CAF1156533.1"/>
    </source>
</evidence>
<protein>
    <submittedName>
        <fullName evidence="2">Uncharacterized protein</fullName>
    </submittedName>
</protein>
<feature type="transmembrane region" description="Helical" evidence="1">
    <location>
        <begin position="36"/>
        <end position="56"/>
    </location>
</feature>
<reference evidence="2" key="1">
    <citation type="submission" date="2021-02" db="EMBL/GenBank/DDBJ databases">
        <authorList>
            <person name="Nowell W R."/>
        </authorList>
    </citation>
    <scope>NUCLEOTIDE SEQUENCE</scope>
</reference>
<keyword evidence="4" id="KW-1185">Reference proteome</keyword>
<gene>
    <name evidence="2" type="ORF">GPM918_LOCUS21455</name>
    <name evidence="3" type="ORF">SRO942_LOCUS21453</name>
</gene>
<keyword evidence="1" id="KW-0812">Transmembrane</keyword>
<dbReference type="Proteomes" id="UP000663829">
    <property type="component" value="Unassembled WGS sequence"/>
</dbReference>
<evidence type="ECO:0000256" key="1">
    <source>
        <dbReference type="SAM" id="Phobius"/>
    </source>
</evidence>
<keyword evidence="1" id="KW-1133">Transmembrane helix</keyword>
<feature type="transmembrane region" description="Helical" evidence="1">
    <location>
        <begin position="110"/>
        <end position="130"/>
    </location>
</feature>
<comment type="caution">
    <text evidence="2">The sequence shown here is derived from an EMBL/GenBank/DDBJ whole genome shotgun (WGS) entry which is preliminary data.</text>
</comment>
<feature type="transmembrane region" description="Helical" evidence="1">
    <location>
        <begin position="65"/>
        <end position="90"/>
    </location>
</feature>
<evidence type="ECO:0000313" key="4">
    <source>
        <dbReference type="Proteomes" id="UP000663829"/>
    </source>
</evidence>
<sequence>MVMSMIVSRLYLTLFYSLWMLGLVFRYTPKYQDFILRIIIDSLLFFVILCFMFAVWNDEANFQEILLLMSIGFIMLALLSSIILIILYGFMNITAEIFPLKHQAFKHNAFRVGLFVGTGLLHILAAFATFRLHYYVKRQTNIQIE</sequence>